<reference evidence="2 3" key="1">
    <citation type="submission" date="2020-08" db="EMBL/GenBank/DDBJ databases">
        <title>Sequencing the genomes of 1000 actinobacteria strains.</title>
        <authorList>
            <person name="Klenk H.-P."/>
        </authorList>
    </citation>
    <scope>NUCLEOTIDE SEQUENCE [LARGE SCALE GENOMIC DNA]</scope>
    <source>
        <strain evidence="2 3">DSM 45272</strain>
    </source>
</reference>
<gene>
    <name evidence="2" type="ORF">HDA45_005842</name>
</gene>
<evidence type="ECO:0000313" key="3">
    <source>
        <dbReference type="Proteomes" id="UP000580861"/>
    </source>
</evidence>
<feature type="transmembrane region" description="Helical" evidence="1">
    <location>
        <begin position="45"/>
        <end position="64"/>
    </location>
</feature>
<keyword evidence="1" id="KW-0472">Membrane</keyword>
<proteinExistence type="predicted"/>
<comment type="caution">
    <text evidence="2">The sequence shown here is derived from an EMBL/GenBank/DDBJ whole genome shotgun (WGS) entry which is preliminary data.</text>
</comment>
<dbReference type="EMBL" id="JACHMX010000001">
    <property type="protein sequence ID" value="MBB5855755.1"/>
    <property type="molecule type" value="Genomic_DNA"/>
</dbReference>
<dbReference type="Proteomes" id="UP000580861">
    <property type="component" value="Unassembled WGS sequence"/>
</dbReference>
<organism evidence="2 3">
    <name type="scientific">Amycolatopsis umgeniensis</name>
    <dbReference type="NCBI Taxonomy" id="336628"/>
    <lineage>
        <taxon>Bacteria</taxon>
        <taxon>Bacillati</taxon>
        <taxon>Actinomycetota</taxon>
        <taxon>Actinomycetes</taxon>
        <taxon>Pseudonocardiales</taxon>
        <taxon>Pseudonocardiaceae</taxon>
        <taxon>Amycolatopsis</taxon>
    </lineage>
</organism>
<name>A0A841BA56_9PSEU</name>
<sequence length="97" mass="10421">MSRWRTTSRSNTAVRVITGIGALFAFIELLYMVMVLAGANAGNGFFIFIQALAGPLALFWPGLFPVSDPNLAVILDYGLAAAFWVILAGVIARFAAR</sequence>
<keyword evidence="1" id="KW-0812">Transmembrane</keyword>
<keyword evidence="3" id="KW-1185">Reference proteome</keyword>
<feature type="transmembrane region" description="Helical" evidence="1">
    <location>
        <begin position="71"/>
        <end position="96"/>
    </location>
</feature>
<evidence type="ECO:0008006" key="4">
    <source>
        <dbReference type="Google" id="ProtNLM"/>
    </source>
</evidence>
<accession>A0A841BA56</accession>
<evidence type="ECO:0000256" key="1">
    <source>
        <dbReference type="SAM" id="Phobius"/>
    </source>
</evidence>
<protein>
    <recommendedName>
        <fullName evidence="4">YggT family protein</fullName>
    </recommendedName>
</protein>
<keyword evidence="1" id="KW-1133">Transmembrane helix</keyword>
<feature type="transmembrane region" description="Helical" evidence="1">
    <location>
        <begin position="12"/>
        <end position="39"/>
    </location>
</feature>
<dbReference type="AlphaFoldDB" id="A0A841BA56"/>
<evidence type="ECO:0000313" key="2">
    <source>
        <dbReference type="EMBL" id="MBB5855755.1"/>
    </source>
</evidence>